<feature type="domain" description="Anoctamin transmembrane" evidence="7">
    <location>
        <begin position="202"/>
        <end position="628"/>
    </location>
</feature>
<dbReference type="PANTHER" id="PTHR12308:SF40">
    <property type="entry name" value="ANOCTAMIN-10"/>
    <property type="match status" value="1"/>
</dbReference>
<dbReference type="Ensembl" id="ENSCCET00000014358.1">
    <property type="protein sequence ID" value="ENSCCEP00000009042.1"/>
    <property type="gene ID" value="ENSCCEG00000009236.1"/>
</dbReference>
<keyword evidence="9" id="KW-1185">Reference proteome</keyword>
<reference evidence="8" key="2">
    <citation type="submission" date="2025-09" db="UniProtKB">
        <authorList>
            <consortium name="Ensembl"/>
        </authorList>
    </citation>
    <scope>IDENTIFICATION</scope>
</reference>
<evidence type="ECO:0000256" key="4">
    <source>
        <dbReference type="ARBA" id="ARBA00022989"/>
    </source>
</evidence>
<feature type="transmembrane region" description="Helical" evidence="6">
    <location>
        <begin position="316"/>
        <end position="339"/>
    </location>
</feature>
<reference evidence="8" key="1">
    <citation type="submission" date="2025-08" db="UniProtKB">
        <authorList>
            <consortium name="Ensembl"/>
        </authorList>
    </citation>
    <scope>IDENTIFICATION</scope>
</reference>
<dbReference type="PANTHER" id="PTHR12308">
    <property type="entry name" value="ANOCTAMIN"/>
    <property type="match status" value="1"/>
</dbReference>
<accession>A0A8C0ZBS1</accession>
<dbReference type="AlphaFoldDB" id="A0A8C0ZBS1"/>
<proteinExistence type="inferred from homology"/>
<keyword evidence="5 6" id="KW-0472">Membrane</keyword>
<organism evidence="8 9">
    <name type="scientific">Cyanistes caeruleus</name>
    <name type="common">Eurasian blue tit</name>
    <name type="synonym">Parus caeruleus</name>
    <dbReference type="NCBI Taxonomy" id="156563"/>
    <lineage>
        <taxon>Eukaryota</taxon>
        <taxon>Metazoa</taxon>
        <taxon>Chordata</taxon>
        <taxon>Craniata</taxon>
        <taxon>Vertebrata</taxon>
        <taxon>Euteleostomi</taxon>
        <taxon>Archelosauria</taxon>
        <taxon>Archosauria</taxon>
        <taxon>Dinosauria</taxon>
        <taxon>Saurischia</taxon>
        <taxon>Theropoda</taxon>
        <taxon>Coelurosauria</taxon>
        <taxon>Aves</taxon>
        <taxon>Neognathae</taxon>
        <taxon>Neoaves</taxon>
        <taxon>Telluraves</taxon>
        <taxon>Australaves</taxon>
        <taxon>Passeriformes</taxon>
        <taxon>Paridae</taxon>
        <taxon>Cyanistes</taxon>
    </lineage>
</organism>
<evidence type="ECO:0000313" key="9">
    <source>
        <dbReference type="Proteomes" id="UP000694410"/>
    </source>
</evidence>
<protein>
    <recommendedName>
        <fullName evidence="6">Anoctamin</fullName>
    </recommendedName>
</protein>
<sequence length="737" mass="85179">MAEKTKEMMESWSFLDTVESNFRPLVVIELAKGTKEETIEWFTNRIVDKKANGGAQLLIKPLVTENGVENIYLVGASHLRLLLGAEAVGLVKECTDNSMRTFTYSSRKTFKHFADDNHNFLTMAECQYIIKHELENLRAKNEKMIPGYPQAKLYPGKSIVRRLLTSGVLVQIFPLHDREELKKLSHSWYGRVKVGYQPLDDIRCYFGETIALYFGFLEYFTFALIPMAVIGIPYYMFAWEDYDKYVMFATFNLLWSTVILEVWKRICAILTYRWGTLLMKRQFEEPRPGFHGVLGINPVTGREEPVYSSIKRQLRIYLVSLPFVCLCLYFSLYVMMIYFDLEQWALDYHKENESNFSNLMLFVPSIIYAIVIEIMNRIYRYAAEFLTSWENHRLESSYQNHLILKVLVFNFLNCFASLFYIAFVLFDMKLLRQSLATLLITSQILNQFAESLLPYWLQKRYNRKMKKRMCSKKTDADLSLAEQVNMEKEMGTYLGTFDDYLELFLQFGYVSLFSCVYPLAAVFAVLNNITEIYSDALKMCRVYKRPFAEPTANIGVWQLAFETMSVISVVTNCVLIGMSPEVDALFPDSKMDLVLTVAFVEHLLLAIKFIMAFVIPDKPRDIQMKLAKLEFESLEALKQQQIPTLGLWSPGKLPVTILAETTIKISQTGRDLRRSVVLLPAQDRIGTKFRPQGCVWGGVSCQVLWGQRLQNLPGPLLQCLAVLVVKCFLLGLSWLIF</sequence>
<evidence type="ECO:0000256" key="3">
    <source>
        <dbReference type="ARBA" id="ARBA00022692"/>
    </source>
</evidence>
<keyword evidence="3 6" id="KW-0812">Transmembrane</keyword>
<dbReference type="Pfam" id="PF04547">
    <property type="entry name" value="Anoctamin"/>
    <property type="match status" value="1"/>
</dbReference>
<feature type="transmembrane region" description="Helical" evidence="6">
    <location>
        <begin position="716"/>
        <end position="736"/>
    </location>
</feature>
<feature type="transmembrane region" description="Helical" evidence="6">
    <location>
        <begin position="503"/>
        <end position="526"/>
    </location>
</feature>
<evidence type="ECO:0000313" key="8">
    <source>
        <dbReference type="Ensembl" id="ENSCCEP00000009042.1"/>
    </source>
</evidence>
<evidence type="ECO:0000256" key="5">
    <source>
        <dbReference type="ARBA" id="ARBA00023136"/>
    </source>
</evidence>
<feature type="transmembrane region" description="Helical" evidence="6">
    <location>
        <begin position="593"/>
        <end position="615"/>
    </location>
</feature>
<evidence type="ECO:0000256" key="1">
    <source>
        <dbReference type="ARBA" id="ARBA00004141"/>
    </source>
</evidence>
<feature type="transmembrane region" description="Helical" evidence="6">
    <location>
        <begin position="219"/>
        <end position="239"/>
    </location>
</feature>
<name>A0A8C0ZBS1_CYACU</name>
<feature type="transmembrane region" description="Helical" evidence="6">
    <location>
        <begin position="245"/>
        <end position="263"/>
    </location>
</feature>
<evidence type="ECO:0000256" key="2">
    <source>
        <dbReference type="ARBA" id="ARBA00009671"/>
    </source>
</evidence>
<comment type="similarity">
    <text evidence="2 6">Belongs to the anoctamin family.</text>
</comment>
<feature type="transmembrane region" description="Helical" evidence="6">
    <location>
        <begin position="402"/>
        <end position="423"/>
    </location>
</feature>
<dbReference type="InterPro" id="IPR007632">
    <property type="entry name" value="Anoctamin"/>
</dbReference>
<evidence type="ECO:0000259" key="7">
    <source>
        <dbReference type="Pfam" id="PF04547"/>
    </source>
</evidence>
<dbReference type="GO" id="GO:0005254">
    <property type="term" value="F:chloride channel activity"/>
    <property type="evidence" value="ECO:0007669"/>
    <property type="project" value="TreeGrafter"/>
</dbReference>
<keyword evidence="4 6" id="KW-1133">Transmembrane helix</keyword>
<dbReference type="GO" id="GO:0005886">
    <property type="term" value="C:plasma membrane"/>
    <property type="evidence" value="ECO:0007669"/>
    <property type="project" value="TreeGrafter"/>
</dbReference>
<evidence type="ECO:0000256" key="6">
    <source>
        <dbReference type="RuleBase" id="RU280814"/>
    </source>
</evidence>
<feature type="transmembrane region" description="Helical" evidence="6">
    <location>
        <begin position="359"/>
        <end position="379"/>
    </location>
</feature>
<gene>
    <name evidence="8" type="primary">ANO10</name>
</gene>
<dbReference type="InterPro" id="IPR049452">
    <property type="entry name" value="Anoctamin_TM"/>
</dbReference>
<dbReference type="Proteomes" id="UP000694410">
    <property type="component" value="Unplaced"/>
</dbReference>
<comment type="subcellular location">
    <subcellularLocation>
        <location evidence="1 6">Membrane</location>
        <topology evidence="1 6">Multi-pass membrane protein</topology>
    </subcellularLocation>
</comment>